<reference evidence="3 4" key="1">
    <citation type="submission" date="2015-11" db="EMBL/GenBank/DDBJ databases">
        <title>Genomic analysis of 38 Legionella species identifies large and diverse effector repertoires.</title>
        <authorList>
            <person name="Burstein D."/>
            <person name="Amaro F."/>
            <person name="Zusman T."/>
            <person name="Lifshitz Z."/>
            <person name="Cohen O."/>
            <person name="Gilbert J.A."/>
            <person name="Pupko T."/>
            <person name="Shuman H.A."/>
            <person name="Segal G."/>
        </authorList>
    </citation>
    <scope>NUCLEOTIDE SEQUENCE [LARGE SCALE GENOMIC DNA]</scope>
    <source>
        <strain evidence="3 4">WA-270A-C2</strain>
    </source>
</reference>
<feature type="transmembrane region" description="Helical" evidence="2">
    <location>
        <begin position="74"/>
        <end position="98"/>
    </location>
</feature>
<dbReference type="AlphaFoldDB" id="A0A0W0XYN7"/>
<protein>
    <recommendedName>
        <fullName evidence="1">Queuosine precursor transporter</fullName>
    </recommendedName>
</protein>
<dbReference type="RefSeq" id="WP_082651429.1">
    <property type="nucleotide sequence ID" value="NZ_CAAAIN010000013.1"/>
</dbReference>
<feature type="transmembrane region" description="Helical" evidence="2">
    <location>
        <begin position="15"/>
        <end position="37"/>
    </location>
</feature>
<evidence type="ECO:0000256" key="1">
    <source>
        <dbReference type="NCBIfam" id="TIGR00697"/>
    </source>
</evidence>
<dbReference type="PANTHER" id="PTHR34300">
    <property type="entry name" value="QUEUOSINE PRECURSOR TRANSPORTER-RELATED"/>
    <property type="match status" value="1"/>
</dbReference>
<keyword evidence="2" id="KW-0472">Membrane</keyword>
<dbReference type="PANTHER" id="PTHR34300:SF2">
    <property type="entry name" value="QUEUOSINE PRECURSOR TRANSPORTER-RELATED"/>
    <property type="match status" value="1"/>
</dbReference>
<name>A0A0W0XYN7_9GAMM</name>
<dbReference type="NCBIfam" id="TIGR00697">
    <property type="entry name" value="queuosine precursor transporter"/>
    <property type="match status" value="1"/>
</dbReference>
<comment type="caution">
    <text evidence="3">The sequence shown here is derived from an EMBL/GenBank/DDBJ whole genome shotgun (WGS) entry which is preliminary data.</text>
</comment>
<dbReference type="PATRIC" id="fig|458.5.peg.708"/>
<dbReference type="EMBL" id="LNYT01000006">
    <property type="protein sequence ID" value="KTD49584.1"/>
    <property type="molecule type" value="Genomic_DNA"/>
</dbReference>
<dbReference type="OrthoDB" id="9805479at2"/>
<accession>A0A0W0XYN7</accession>
<keyword evidence="2" id="KW-1133">Transmembrane helix</keyword>
<feature type="transmembrane region" description="Helical" evidence="2">
    <location>
        <begin position="153"/>
        <end position="174"/>
    </location>
</feature>
<dbReference type="InterPro" id="IPR003744">
    <property type="entry name" value="YhhQ"/>
</dbReference>
<keyword evidence="2" id="KW-0812">Transmembrane</keyword>
<gene>
    <name evidence="3" type="ORF">Lrub_0683</name>
</gene>
<evidence type="ECO:0000313" key="4">
    <source>
        <dbReference type="Proteomes" id="UP000054608"/>
    </source>
</evidence>
<dbReference type="Proteomes" id="UP000054608">
    <property type="component" value="Unassembled WGS sequence"/>
</dbReference>
<organism evidence="3 4">
    <name type="scientific">Legionella rubrilucens</name>
    <dbReference type="NCBI Taxonomy" id="458"/>
    <lineage>
        <taxon>Bacteria</taxon>
        <taxon>Pseudomonadati</taxon>
        <taxon>Pseudomonadota</taxon>
        <taxon>Gammaproteobacteria</taxon>
        <taxon>Legionellales</taxon>
        <taxon>Legionellaceae</taxon>
        <taxon>Legionella</taxon>
    </lineage>
</organism>
<evidence type="ECO:0000256" key="2">
    <source>
        <dbReference type="SAM" id="Phobius"/>
    </source>
</evidence>
<feature type="transmembrane region" description="Helical" evidence="2">
    <location>
        <begin position="110"/>
        <end position="133"/>
    </location>
</feature>
<dbReference type="STRING" id="458.Lrub_0683"/>
<keyword evidence="4" id="KW-1185">Reference proteome</keyword>
<proteinExistence type="predicted"/>
<dbReference type="Pfam" id="PF02592">
    <property type="entry name" value="Vut_1"/>
    <property type="match status" value="1"/>
</dbReference>
<evidence type="ECO:0000313" key="3">
    <source>
        <dbReference type="EMBL" id="KTD49584.1"/>
    </source>
</evidence>
<sequence>MSTKSGKQTFIDNPIAYKVLLLLSMLYMSIMLCNAVLTNRYIGTDALFVLGGSFTSPLVFILDDIIAEVYGYKITQWLIVSGFLAQLFFVLVCQLVLISPHPVFFKEQGFYNYVLGLSLLRITISGFIAYIVANLANSYILTRWKVLLKGRHFWLRSLGSSTFSELLYSFFAILMMELASIPLSSILKVVAISFSIKAIYSIVFAGPANLLVNCIKNKTGMDVYDFPKKFTPFKYSKENQEIIA</sequence>
<feature type="transmembrane region" description="Helical" evidence="2">
    <location>
        <begin position="186"/>
        <end position="206"/>
    </location>
</feature>